<dbReference type="Pfam" id="PF00583">
    <property type="entry name" value="Acetyltransf_1"/>
    <property type="match status" value="1"/>
</dbReference>
<dbReference type="GO" id="GO:0016747">
    <property type="term" value="F:acyltransferase activity, transferring groups other than amino-acyl groups"/>
    <property type="evidence" value="ECO:0007669"/>
    <property type="project" value="InterPro"/>
</dbReference>
<dbReference type="PROSITE" id="PS51186">
    <property type="entry name" value="GNAT"/>
    <property type="match status" value="1"/>
</dbReference>
<dbReference type="Proteomes" id="UP000470302">
    <property type="component" value="Unassembled WGS sequence"/>
</dbReference>
<dbReference type="RefSeq" id="WP_161098279.1">
    <property type="nucleotide sequence ID" value="NZ_WWCW01000071.1"/>
</dbReference>
<feature type="domain" description="N-acetyltransferase" evidence="1">
    <location>
        <begin position="131"/>
        <end position="268"/>
    </location>
</feature>
<proteinExistence type="predicted"/>
<gene>
    <name evidence="2" type="ORF">GTP91_19445</name>
</gene>
<name>A0A845G995_9BURK</name>
<comment type="caution">
    <text evidence="2">The sequence shown here is derived from an EMBL/GenBank/DDBJ whole genome shotgun (WGS) entry which is preliminary data.</text>
</comment>
<accession>A0A845G995</accession>
<evidence type="ECO:0000313" key="3">
    <source>
        <dbReference type="Proteomes" id="UP000470302"/>
    </source>
</evidence>
<organism evidence="2 3">
    <name type="scientific">Duganella vulcania</name>
    <dbReference type="NCBI Taxonomy" id="2692166"/>
    <lineage>
        <taxon>Bacteria</taxon>
        <taxon>Pseudomonadati</taxon>
        <taxon>Pseudomonadota</taxon>
        <taxon>Betaproteobacteria</taxon>
        <taxon>Burkholderiales</taxon>
        <taxon>Oxalobacteraceae</taxon>
        <taxon>Telluria group</taxon>
        <taxon>Duganella</taxon>
    </lineage>
</organism>
<dbReference type="InterPro" id="IPR000182">
    <property type="entry name" value="GNAT_dom"/>
</dbReference>
<dbReference type="InterPro" id="IPR016181">
    <property type="entry name" value="Acyl_CoA_acyltransferase"/>
</dbReference>
<dbReference type="Gene3D" id="3.40.630.30">
    <property type="match status" value="1"/>
</dbReference>
<evidence type="ECO:0000259" key="1">
    <source>
        <dbReference type="PROSITE" id="PS51186"/>
    </source>
</evidence>
<evidence type="ECO:0000313" key="2">
    <source>
        <dbReference type="EMBL" id="MYM89338.1"/>
    </source>
</evidence>
<protein>
    <recommendedName>
        <fullName evidence="1">N-acetyltransferase domain-containing protein</fullName>
    </recommendedName>
</protein>
<dbReference type="SUPFAM" id="SSF55729">
    <property type="entry name" value="Acyl-CoA N-acyltransferases (Nat)"/>
    <property type="match status" value="1"/>
</dbReference>
<dbReference type="EMBL" id="WWCW01000071">
    <property type="protein sequence ID" value="MYM89338.1"/>
    <property type="molecule type" value="Genomic_DNA"/>
</dbReference>
<sequence>MTTTSAGAAVDEALAEYLQWRVATLAAIAGNPYGAAVRSEGGLSAFLVRDNPSPMFNRICGDVLGDPQALAGLVDWFARHGCPAAVAVSHRQAAPAEIEVGDIRLRRLPGWSHQQFLGPTSGAPAAAGSGLRMDPLGGGNFDEFCRIYSDGFRFPSSQLPLLKAAYADLLTGTRAQGFIASIEGRAAGVGMVYYAQAGVAYLGTAATRKPERGQGCHRALIAQRIRRAGELGLPQVAASASAGSQSSRNLMAHGLRPVAQQTLYGLCA</sequence>
<dbReference type="AlphaFoldDB" id="A0A845G995"/>
<reference evidence="2 3" key="1">
    <citation type="submission" date="2020-01" db="EMBL/GenBank/DDBJ databases">
        <title>Novel species isolated from a subtropical stream in China.</title>
        <authorList>
            <person name="Lu H."/>
        </authorList>
    </citation>
    <scope>NUCLEOTIDE SEQUENCE [LARGE SCALE GENOMIC DNA]</scope>
    <source>
        <strain evidence="2 3">FT82W</strain>
    </source>
</reference>